<dbReference type="InterPro" id="IPR024740">
    <property type="entry name" value="Hen1_N"/>
</dbReference>
<keyword evidence="10" id="KW-0943">RNA-mediated gene silencing</keyword>
<keyword evidence="8" id="KW-0460">Magnesium</keyword>
<protein>
    <recommendedName>
        <fullName evidence="3">Small RNA 2'-O-methyltransferase</fullName>
        <ecNumber evidence="11">2.1.1.386</ecNumber>
    </recommendedName>
</protein>
<evidence type="ECO:0000256" key="5">
    <source>
        <dbReference type="ARBA" id="ARBA00022679"/>
    </source>
</evidence>
<evidence type="ECO:0000256" key="10">
    <source>
        <dbReference type="ARBA" id="ARBA00023158"/>
    </source>
</evidence>
<evidence type="ECO:0000256" key="1">
    <source>
        <dbReference type="ARBA" id="ARBA00001946"/>
    </source>
</evidence>
<keyword evidence="9" id="KW-0694">RNA-binding</keyword>
<dbReference type="Gene3D" id="3.30.1610.20">
    <property type="entry name" value="Hen1, N-terminal domain"/>
    <property type="match status" value="1"/>
</dbReference>
<dbReference type="OrthoDB" id="626362at2"/>
<keyword evidence="4 14" id="KW-0489">Methyltransferase</keyword>
<dbReference type="GO" id="GO:0090486">
    <property type="term" value="F:small RNA 2'-O-methyltransferase activity"/>
    <property type="evidence" value="ECO:0007669"/>
    <property type="project" value="UniProtKB-EC"/>
</dbReference>
<organism evidence="14 15">
    <name type="scientific">Micromonospora pattaloongensis</name>
    <dbReference type="NCBI Taxonomy" id="405436"/>
    <lineage>
        <taxon>Bacteria</taxon>
        <taxon>Bacillati</taxon>
        <taxon>Actinomycetota</taxon>
        <taxon>Actinomycetes</taxon>
        <taxon>Micromonosporales</taxon>
        <taxon>Micromonosporaceae</taxon>
        <taxon>Micromonospora</taxon>
    </lineage>
</organism>
<keyword evidence="6" id="KW-0949">S-adenosyl-L-methionine</keyword>
<accession>A0A1H3JSM1</accession>
<feature type="domain" description="Hen1 N-terminal" evidence="13">
    <location>
        <begin position="1"/>
        <end position="243"/>
    </location>
</feature>
<evidence type="ECO:0000313" key="14">
    <source>
        <dbReference type="EMBL" id="SDY42264.1"/>
    </source>
</evidence>
<dbReference type="CDD" id="cd02440">
    <property type="entry name" value="AdoMet_MTases"/>
    <property type="match status" value="1"/>
</dbReference>
<evidence type="ECO:0000256" key="8">
    <source>
        <dbReference type="ARBA" id="ARBA00022842"/>
    </source>
</evidence>
<dbReference type="InterPro" id="IPR024026">
    <property type="entry name" value="3'-RNA_MeTfrase_Hen1_bac"/>
</dbReference>
<evidence type="ECO:0000256" key="9">
    <source>
        <dbReference type="ARBA" id="ARBA00022884"/>
    </source>
</evidence>
<keyword evidence="7" id="KW-0479">Metal-binding</keyword>
<dbReference type="GO" id="GO:0031047">
    <property type="term" value="P:regulatory ncRNA-mediated gene silencing"/>
    <property type="evidence" value="ECO:0007669"/>
    <property type="project" value="UniProtKB-KW"/>
</dbReference>
<dbReference type="Pfam" id="PF13489">
    <property type="entry name" value="Methyltransf_23"/>
    <property type="match status" value="1"/>
</dbReference>
<dbReference type="Pfam" id="PF12623">
    <property type="entry name" value="Hen1_L"/>
    <property type="match status" value="1"/>
</dbReference>
<comment type="cofactor">
    <cofactor evidence="1">
        <name>Mg(2+)</name>
        <dbReference type="ChEBI" id="CHEBI:18420"/>
    </cofactor>
</comment>
<dbReference type="InterPro" id="IPR038546">
    <property type="entry name" value="Hen1_N_sf"/>
</dbReference>
<comment type="similarity">
    <text evidence="2">Belongs to the methyltransferase superfamily. HEN1 family.</text>
</comment>
<dbReference type="EC" id="2.1.1.386" evidence="11"/>
<dbReference type="PANTHER" id="PTHR21404">
    <property type="entry name" value="HEN1"/>
    <property type="match status" value="1"/>
</dbReference>
<dbReference type="GO" id="GO:0003723">
    <property type="term" value="F:RNA binding"/>
    <property type="evidence" value="ECO:0007669"/>
    <property type="project" value="UniProtKB-KW"/>
</dbReference>
<evidence type="ECO:0000256" key="6">
    <source>
        <dbReference type="ARBA" id="ARBA00022691"/>
    </source>
</evidence>
<dbReference type="EMBL" id="FNPH01000002">
    <property type="protein sequence ID" value="SDY42264.1"/>
    <property type="molecule type" value="Genomic_DNA"/>
</dbReference>
<name>A0A1H3JSM1_9ACTN</name>
<comment type="catalytic activity">
    <reaction evidence="12">
        <text>small RNA 3'-end nucleotide + S-adenosyl-L-methionine = small RNA 3'-end 2'-O-methylnucleotide + S-adenosyl-L-homocysteine + H(+)</text>
        <dbReference type="Rhea" id="RHEA:37887"/>
        <dbReference type="Rhea" id="RHEA-COMP:10415"/>
        <dbReference type="Rhea" id="RHEA-COMP:10416"/>
        <dbReference type="ChEBI" id="CHEBI:15378"/>
        <dbReference type="ChEBI" id="CHEBI:57856"/>
        <dbReference type="ChEBI" id="CHEBI:59789"/>
        <dbReference type="ChEBI" id="CHEBI:74896"/>
        <dbReference type="ChEBI" id="CHEBI:74898"/>
        <dbReference type="EC" id="2.1.1.386"/>
    </reaction>
</comment>
<dbReference type="PANTHER" id="PTHR21404:SF3">
    <property type="entry name" value="SMALL RNA 2'-O-METHYLTRANSFERASE"/>
    <property type="match status" value="1"/>
</dbReference>
<dbReference type="GO" id="GO:0001510">
    <property type="term" value="P:RNA methylation"/>
    <property type="evidence" value="ECO:0007669"/>
    <property type="project" value="InterPro"/>
</dbReference>
<dbReference type="STRING" id="405436.SAMN05444365_102218"/>
<dbReference type="Gene3D" id="3.40.50.150">
    <property type="entry name" value="Vaccinia Virus protein VP39"/>
    <property type="match status" value="1"/>
</dbReference>
<sequence length="466" mass="51637">MLLTISTTHSPATDLGFLLVKHPDRPQSVETTGGTAYVWYPEATPARCTVALLLDVDPVELARPSKGQRSPDNFSLGRYVNDRPYAASSLLTVALGKVFRSALKGASRDRPELVDVALPLEIEVSALPCRGGVKVVEQLFAPLGWAVTATPVPLDPAFPDWGDSRYVQLRLTGRRKLAEALNHLYVLLPVLDDAKHYWVSEDEVDKLLRAGEGWLAGHPVKELITRRYLANRRSLALSALERLQAASDELETTDEPEEVDESERKKPLVKLPTEAVLAALAESGAARVLDLGCGPGTLLLELMADRRYIEIVGADVSSASLRIAERRLKLDRLPERQRGRIKLVQSALTYHDDRLKGYDAAVLMEVIEHLDEVRLPALERAVFGHANPATVIVTTPNVEYNVRYEGLAHEHLRHDDHRFEWTRAQFAAWAARVAEAYGYDAHIRPVGDVDPEVGSPTQLAFFRKAA</sequence>
<dbReference type="Proteomes" id="UP000242415">
    <property type="component" value="Unassembled WGS sequence"/>
</dbReference>
<keyword evidence="15" id="KW-1185">Reference proteome</keyword>
<evidence type="ECO:0000256" key="7">
    <source>
        <dbReference type="ARBA" id="ARBA00022723"/>
    </source>
</evidence>
<evidence type="ECO:0000313" key="15">
    <source>
        <dbReference type="Proteomes" id="UP000242415"/>
    </source>
</evidence>
<dbReference type="AlphaFoldDB" id="A0A1H3JSM1"/>
<dbReference type="NCBIfam" id="TIGR04074">
    <property type="entry name" value="bacter_Hen1"/>
    <property type="match status" value="1"/>
</dbReference>
<dbReference type="SUPFAM" id="SSF53335">
    <property type="entry name" value="S-adenosyl-L-methionine-dependent methyltransferases"/>
    <property type="match status" value="1"/>
</dbReference>
<evidence type="ECO:0000256" key="2">
    <source>
        <dbReference type="ARBA" id="ARBA00009026"/>
    </source>
</evidence>
<dbReference type="InterPro" id="IPR026610">
    <property type="entry name" value="Hen1"/>
</dbReference>
<dbReference type="GO" id="GO:0046872">
    <property type="term" value="F:metal ion binding"/>
    <property type="evidence" value="ECO:0007669"/>
    <property type="project" value="UniProtKB-KW"/>
</dbReference>
<evidence type="ECO:0000256" key="3">
    <source>
        <dbReference type="ARBA" id="ARBA00021330"/>
    </source>
</evidence>
<gene>
    <name evidence="14" type="ORF">SAMN05444365_102218</name>
</gene>
<evidence type="ECO:0000259" key="13">
    <source>
        <dbReference type="Pfam" id="PF12623"/>
    </source>
</evidence>
<keyword evidence="5 14" id="KW-0808">Transferase</keyword>
<proteinExistence type="inferred from homology"/>
<evidence type="ECO:0000256" key="12">
    <source>
        <dbReference type="ARBA" id="ARBA00048418"/>
    </source>
</evidence>
<reference evidence="15" key="1">
    <citation type="submission" date="2016-10" db="EMBL/GenBank/DDBJ databases">
        <authorList>
            <person name="Varghese N."/>
            <person name="Submissions S."/>
        </authorList>
    </citation>
    <scope>NUCLEOTIDE SEQUENCE [LARGE SCALE GENOMIC DNA]</scope>
    <source>
        <strain evidence="15">DSM 45245</strain>
    </source>
</reference>
<dbReference type="InterPro" id="IPR029063">
    <property type="entry name" value="SAM-dependent_MTases_sf"/>
</dbReference>
<evidence type="ECO:0000256" key="4">
    <source>
        <dbReference type="ARBA" id="ARBA00022603"/>
    </source>
</evidence>
<evidence type="ECO:0000256" key="11">
    <source>
        <dbReference type="ARBA" id="ARBA00035025"/>
    </source>
</evidence>
<dbReference type="RefSeq" id="WP_091553149.1">
    <property type="nucleotide sequence ID" value="NZ_FNPH01000002.1"/>
</dbReference>